<protein>
    <recommendedName>
        <fullName evidence="2">HTH cro/C1-type domain-containing protein</fullName>
    </recommendedName>
</protein>
<dbReference type="SMART" id="SM00530">
    <property type="entry name" value="HTH_XRE"/>
    <property type="match status" value="1"/>
</dbReference>
<organism evidence="3 4">
    <name type="scientific">Actinocrinis puniceicyclus</name>
    <dbReference type="NCBI Taxonomy" id="977794"/>
    <lineage>
        <taxon>Bacteria</taxon>
        <taxon>Bacillati</taxon>
        <taxon>Actinomycetota</taxon>
        <taxon>Actinomycetes</taxon>
        <taxon>Catenulisporales</taxon>
        <taxon>Actinospicaceae</taxon>
        <taxon>Actinocrinis</taxon>
    </lineage>
</organism>
<dbReference type="EMBL" id="JAGSXH010000069">
    <property type="protein sequence ID" value="MBS2965080.1"/>
    <property type="molecule type" value="Genomic_DNA"/>
</dbReference>
<reference evidence="3" key="1">
    <citation type="submission" date="2021-04" db="EMBL/GenBank/DDBJ databases">
        <title>Genome based classification of Actinospica acidithermotolerans sp. nov., an actinobacterium isolated from an Indonesian hot spring.</title>
        <authorList>
            <person name="Kusuma A.B."/>
            <person name="Putra K.E."/>
            <person name="Nafisah S."/>
            <person name="Loh J."/>
            <person name="Nouioui I."/>
            <person name="Goodfellow M."/>
        </authorList>
    </citation>
    <scope>NUCLEOTIDE SEQUENCE</scope>
    <source>
        <strain evidence="3">DSM 45618</strain>
    </source>
</reference>
<proteinExistence type="predicted"/>
<gene>
    <name evidence="3" type="ORF">KGA66_18630</name>
</gene>
<dbReference type="GO" id="GO:0003677">
    <property type="term" value="F:DNA binding"/>
    <property type="evidence" value="ECO:0007669"/>
    <property type="project" value="InterPro"/>
</dbReference>
<sequence length="434" mass="48558">MDRQGGGASFPEDLGLRYLETLEDLGDSLRRLRRRYARRRSDALLSYRYLAEKTGYAHGVIGGYFSGKVLPPPDKLDVLVLLLGADAAERLAFAAARDAVEERRRRPGENPSPSPAQSQNAAGRGPSPAAAASSYLYDLLTRPGRYRAHWRRVLAPGQGALGAISQVIAESLARGGAPQEERDPVKLRARVSRALAGNSPDTVLSSATLNWFIEAFDIAPDDADRLRYLHAGSSSIRYVRGDAQETDLPIFDAPQARHRTVDLREYHFLGPDGLPAQHRTDQIIEATEDGLDRYTYLVDTNMLTLDVQTGGVPGLPYQLRARDGAVYHSIDILLERPLPRGTTAVLNYTATFRYEEQPPTEMRRAFRRKVDKFLLWIQFHPDMLPARLWWAEWNGIANSSITHREAVSLNSSNEAHRFLEGGVEHAVVGFYWEW</sequence>
<feature type="domain" description="HTH cro/C1-type" evidence="2">
    <location>
        <begin position="31"/>
        <end position="90"/>
    </location>
</feature>
<dbReference type="AlphaFoldDB" id="A0A8J8BE21"/>
<dbReference type="RefSeq" id="WP_211469438.1">
    <property type="nucleotide sequence ID" value="NZ_JAGSXH010000069.1"/>
</dbReference>
<feature type="region of interest" description="Disordered" evidence="1">
    <location>
        <begin position="101"/>
        <end position="129"/>
    </location>
</feature>
<dbReference type="Proteomes" id="UP000677913">
    <property type="component" value="Unassembled WGS sequence"/>
</dbReference>
<dbReference type="InterPro" id="IPR001387">
    <property type="entry name" value="Cro/C1-type_HTH"/>
</dbReference>
<evidence type="ECO:0000259" key="2">
    <source>
        <dbReference type="SMART" id="SM00530"/>
    </source>
</evidence>
<name>A0A8J8BE21_9ACTN</name>
<evidence type="ECO:0000313" key="4">
    <source>
        <dbReference type="Proteomes" id="UP000677913"/>
    </source>
</evidence>
<dbReference type="Gene3D" id="1.10.260.40">
    <property type="entry name" value="lambda repressor-like DNA-binding domains"/>
    <property type="match status" value="1"/>
</dbReference>
<evidence type="ECO:0000313" key="3">
    <source>
        <dbReference type="EMBL" id="MBS2965080.1"/>
    </source>
</evidence>
<evidence type="ECO:0000256" key="1">
    <source>
        <dbReference type="SAM" id="MobiDB-lite"/>
    </source>
</evidence>
<comment type="caution">
    <text evidence="3">The sequence shown here is derived from an EMBL/GenBank/DDBJ whole genome shotgun (WGS) entry which is preliminary data.</text>
</comment>
<dbReference type="InterPro" id="IPR010982">
    <property type="entry name" value="Lambda_DNA-bd_dom_sf"/>
</dbReference>
<keyword evidence="4" id="KW-1185">Reference proteome</keyword>
<accession>A0A8J8BE21</accession>